<evidence type="ECO:0000313" key="2">
    <source>
        <dbReference type="Proteomes" id="UP001178507"/>
    </source>
</evidence>
<keyword evidence="2" id="KW-1185">Reference proteome</keyword>
<dbReference type="AlphaFoldDB" id="A0AA36J069"/>
<reference evidence="1" key="1">
    <citation type="submission" date="2023-08" db="EMBL/GenBank/DDBJ databases">
        <authorList>
            <person name="Chen Y."/>
            <person name="Shah S."/>
            <person name="Dougan E. K."/>
            <person name="Thang M."/>
            <person name="Chan C."/>
        </authorList>
    </citation>
    <scope>NUCLEOTIDE SEQUENCE</scope>
</reference>
<evidence type="ECO:0000313" key="1">
    <source>
        <dbReference type="EMBL" id="CAJ1397188.1"/>
    </source>
</evidence>
<dbReference type="Gene3D" id="2.40.50.140">
    <property type="entry name" value="Nucleic acid-binding proteins"/>
    <property type="match status" value="1"/>
</dbReference>
<dbReference type="SUPFAM" id="SSF50249">
    <property type="entry name" value="Nucleic acid-binding proteins"/>
    <property type="match status" value="1"/>
</dbReference>
<organism evidence="1 2">
    <name type="scientific">Effrenium voratum</name>
    <dbReference type="NCBI Taxonomy" id="2562239"/>
    <lineage>
        <taxon>Eukaryota</taxon>
        <taxon>Sar</taxon>
        <taxon>Alveolata</taxon>
        <taxon>Dinophyceae</taxon>
        <taxon>Suessiales</taxon>
        <taxon>Symbiodiniaceae</taxon>
        <taxon>Effrenium</taxon>
    </lineage>
</organism>
<dbReference type="Proteomes" id="UP001178507">
    <property type="component" value="Unassembled WGS sequence"/>
</dbReference>
<protein>
    <submittedName>
        <fullName evidence="1">Uncharacterized protein</fullName>
    </submittedName>
</protein>
<gene>
    <name evidence="1" type="ORF">EVOR1521_LOCUS21254</name>
</gene>
<dbReference type="EMBL" id="CAUJNA010003258">
    <property type="protein sequence ID" value="CAJ1397188.1"/>
    <property type="molecule type" value="Genomic_DNA"/>
</dbReference>
<proteinExistence type="predicted"/>
<dbReference type="CDD" id="cd03524">
    <property type="entry name" value="RPA2_OBF_family"/>
    <property type="match status" value="1"/>
</dbReference>
<name>A0AA36J069_9DINO</name>
<dbReference type="InterPro" id="IPR012340">
    <property type="entry name" value="NA-bd_OB-fold"/>
</dbReference>
<accession>A0AA36J069</accession>
<sequence length="622" mass="67296">MSVAAVVVDSVMKPVKNFFKVAGLALDKELGGMWSEAVGDREPMKALHEIVKTGATIHFGRICMKQSKYHSGGRYMDIGARGGMVALPLPPLHPDYAALQVCNRHGFTCNSQIAQLEGLQRGQRADVMGKVSSISVKMLKGGKAKAAVWIKDESDRRVLCELWGPSFLERVKDLTVGEVVRALNFSVNSGEGSVSLSGEYMGDSDRGSALFQTVSDGPQLARFESVAVDGGLDLSVPWTGKGTRMSAEGPCYVSCLVSVKNASLAFGDGPELITQPDNMQQLFDLGASQSKEALQEEIRVFVPGVWLVDIRDSNPVFQVCEKSGLKIDAVSGHCRRAQEGCNCSKGAEKMVLTAVTLADFSGSLRVNPQAAVRKDELCIMTNSVDLQTLEQSVVDMGVASLTFQARCDVLLGANKYNTFGDLRVVDFDVLQATPNLIAPVGTEARPLAPYRYTIDEAQQGQILAIPSIASLVETPAGPKVQATGCMPSHVCMLIQAADRVKADQLDNQTILVSHEKVKSLLDEDGAEFRLEALATLPDMFAFNVQNQTRLAVGAVKFRKDGPVFMANRVFALPDAMTDEEAKNCIAREIENVVKVPERSGVRRGACYLITDTPAKKRYVPKT</sequence>
<comment type="caution">
    <text evidence="1">The sequence shown here is derived from an EMBL/GenBank/DDBJ whole genome shotgun (WGS) entry which is preliminary data.</text>
</comment>